<dbReference type="InterPro" id="IPR051162">
    <property type="entry name" value="T4SS_component"/>
</dbReference>
<reference evidence="2 3" key="1">
    <citation type="submission" date="2018-05" db="EMBL/GenBank/DDBJ databases">
        <title>The draft genome of strain NS-104.</title>
        <authorList>
            <person name="Hang P."/>
            <person name="Jiang J."/>
        </authorList>
    </citation>
    <scope>NUCLEOTIDE SEQUENCE [LARGE SCALE GENOMIC DNA]</scope>
    <source>
        <strain evidence="2 3">NS-104</strain>
    </source>
</reference>
<keyword evidence="3" id="KW-1185">Reference proteome</keyword>
<dbReference type="Proteomes" id="UP000245252">
    <property type="component" value="Unassembled WGS sequence"/>
</dbReference>
<evidence type="ECO:0000259" key="1">
    <source>
        <dbReference type="Pfam" id="PF05872"/>
    </source>
</evidence>
<evidence type="ECO:0000313" key="3">
    <source>
        <dbReference type="Proteomes" id="UP000245252"/>
    </source>
</evidence>
<dbReference type="RefSeq" id="WP_109457383.1">
    <property type="nucleotide sequence ID" value="NZ_QFBC01000002.1"/>
</dbReference>
<dbReference type="OrthoDB" id="9758751at2"/>
<dbReference type="PANTHER" id="PTHR30121">
    <property type="entry name" value="UNCHARACTERIZED PROTEIN YJGR-RELATED"/>
    <property type="match status" value="1"/>
</dbReference>
<dbReference type="Pfam" id="PF05872">
    <property type="entry name" value="HerA_C"/>
    <property type="match status" value="1"/>
</dbReference>
<dbReference type="Gene3D" id="3.40.50.300">
    <property type="entry name" value="P-loop containing nucleotide triphosphate hydrolases"/>
    <property type="match status" value="2"/>
</dbReference>
<sequence>MTDSIHIGRTPAGKPIALPLRFGNRHGLVTGATGTGKTVTLQALAEGFSKAGVPVFAADVKGDLSGIAAYGDPQSPVAQRHGAVQPHRCPVTLWDIFGDHGLPIRTSVQALGPELLASMLRLNETQHGALAIAFRRARDNQEFILTLDDLRWHLNEMIDLREDVCKLYGNVTAASIAAIQRSILALEAQGGHHLFGEPPFRIADFLRTENGQGVVNLLHADRLMEAPKLYATFLLWLLTELFRELPEVGDLDKPKLVFFFDESHLLFNEAPKPLLQQIERLVRLVRSKGVGVFFVSQSPADIPDTVLAQLGNRVQHALRAYAPRDQKLIKAAVQAFRPNRGVDVKAEIIGMGIGEALVSVMLDDGIPSPVEKVRITPPQSQIGPISNLERDTLTAGNPLRHTYPASVDAKAMQRQFTDRMRNLHGLAPIQWSDEEWPEDGWKQFLPNIVPRPAQVARPWRRQLAQSVCCLAVAVGCFWWIGLF</sequence>
<organism evidence="2 3">
    <name type="scientific">Metarhizobium album</name>
    <dbReference type="NCBI Taxonomy" id="2182425"/>
    <lineage>
        <taxon>Bacteria</taxon>
        <taxon>Pseudomonadati</taxon>
        <taxon>Pseudomonadota</taxon>
        <taxon>Alphaproteobacteria</taxon>
        <taxon>Hyphomicrobiales</taxon>
        <taxon>Rhizobiaceae</taxon>
        <taxon>Metarhizobium</taxon>
    </lineage>
</organism>
<name>A0A2U2DVQ5_9HYPH</name>
<dbReference type="InterPro" id="IPR027417">
    <property type="entry name" value="P-loop_NTPase"/>
</dbReference>
<dbReference type="SUPFAM" id="SSF52540">
    <property type="entry name" value="P-loop containing nucleoside triphosphate hydrolases"/>
    <property type="match status" value="1"/>
</dbReference>
<accession>A0A2U2DVQ5</accession>
<feature type="domain" description="Helicase HerA-like C-terminal" evidence="1">
    <location>
        <begin position="7"/>
        <end position="411"/>
    </location>
</feature>
<dbReference type="InterPro" id="IPR033186">
    <property type="entry name" value="HerA_C"/>
</dbReference>
<evidence type="ECO:0000313" key="2">
    <source>
        <dbReference type="EMBL" id="PWE57279.1"/>
    </source>
</evidence>
<dbReference type="PANTHER" id="PTHR30121:SF6">
    <property type="entry name" value="SLR6007 PROTEIN"/>
    <property type="match status" value="1"/>
</dbReference>
<proteinExistence type="predicted"/>
<protein>
    <recommendedName>
        <fullName evidence="1">Helicase HerA-like C-terminal domain-containing protein</fullName>
    </recommendedName>
</protein>
<dbReference type="AlphaFoldDB" id="A0A2U2DVQ5"/>
<gene>
    <name evidence="2" type="ORF">DEM27_06480</name>
</gene>
<comment type="caution">
    <text evidence="2">The sequence shown here is derived from an EMBL/GenBank/DDBJ whole genome shotgun (WGS) entry which is preliminary data.</text>
</comment>
<dbReference type="EMBL" id="QFBC01000002">
    <property type="protein sequence ID" value="PWE57279.1"/>
    <property type="molecule type" value="Genomic_DNA"/>
</dbReference>